<dbReference type="Proteomes" id="UP001595477">
    <property type="component" value="Unassembled WGS sequence"/>
</dbReference>
<dbReference type="RefSeq" id="WP_164464747.1">
    <property type="nucleotide sequence ID" value="NZ_JBHRSX010000005.1"/>
</dbReference>
<dbReference type="EC" id="2.4.-.-" evidence="2"/>
<dbReference type="Gene3D" id="3.40.50.2000">
    <property type="entry name" value="Glycogen Phosphorylase B"/>
    <property type="match status" value="2"/>
</dbReference>
<reference evidence="3" key="1">
    <citation type="journal article" date="2019" name="Int. J. Syst. Evol. Microbiol.">
        <title>The Global Catalogue of Microorganisms (GCM) 10K type strain sequencing project: providing services to taxonomists for standard genome sequencing and annotation.</title>
        <authorList>
            <consortium name="The Broad Institute Genomics Platform"/>
            <consortium name="The Broad Institute Genome Sequencing Center for Infectious Disease"/>
            <person name="Wu L."/>
            <person name="Ma J."/>
        </authorList>
    </citation>
    <scope>NUCLEOTIDE SEQUENCE [LARGE SCALE GENOMIC DNA]</scope>
    <source>
        <strain evidence="3">KCTC 52449</strain>
    </source>
</reference>
<comment type="caution">
    <text evidence="2">The sequence shown here is derived from an EMBL/GenBank/DDBJ whole genome shotgun (WGS) entry which is preliminary data.</text>
</comment>
<dbReference type="Pfam" id="PF13439">
    <property type="entry name" value="Glyco_transf_4"/>
    <property type="match status" value="1"/>
</dbReference>
<evidence type="ECO:0000259" key="1">
    <source>
        <dbReference type="Pfam" id="PF13439"/>
    </source>
</evidence>
<organism evidence="2 3">
    <name type="scientific">Alteromonas oceani</name>
    <dbReference type="NCBI Taxonomy" id="2071609"/>
    <lineage>
        <taxon>Bacteria</taxon>
        <taxon>Pseudomonadati</taxon>
        <taxon>Pseudomonadota</taxon>
        <taxon>Gammaproteobacteria</taxon>
        <taxon>Alteromonadales</taxon>
        <taxon>Alteromonadaceae</taxon>
        <taxon>Alteromonas/Salinimonas group</taxon>
        <taxon>Alteromonas</taxon>
    </lineage>
</organism>
<dbReference type="InterPro" id="IPR028098">
    <property type="entry name" value="Glyco_trans_4-like_N"/>
</dbReference>
<dbReference type="SUPFAM" id="SSF53756">
    <property type="entry name" value="UDP-Glycosyltransferase/glycogen phosphorylase"/>
    <property type="match status" value="1"/>
</dbReference>
<dbReference type="GO" id="GO:0016757">
    <property type="term" value="F:glycosyltransferase activity"/>
    <property type="evidence" value="ECO:0007669"/>
    <property type="project" value="UniProtKB-KW"/>
</dbReference>
<name>A0ABV7JT80_9ALTE</name>
<evidence type="ECO:0000313" key="3">
    <source>
        <dbReference type="Proteomes" id="UP001595477"/>
    </source>
</evidence>
<keyword evidence="2" id="KW-0808">Transferase</keyword>
<evidence type="ECO:0000313" key="2">
    <source>
        <dbReference type="EMBL" id="MFC3200347.1"/>
    </source>
</evidence>
<protein>
    <submittedName>
        <fullName evidence="2">Glycosyltransferase</fullName>
        <ecNumber evidence="2">2.4.-.-</ecNumber>
    </submittedName>
</protein>
<proteinExistence type="predicted"/>
<sequence>MSDIRPVKLRICLLSKADRYGGGASKIAEQLAQNLTAEGHTVIHLSRSSRQGFNQINRPLYGRFEKLIKKIHWHLRTLGFPEILPMELPRLLLKKEFRQTDVFHFHDISGSISPFTLLILSFFKPVVWTAHDCSVVTAGCIHPLGCERFSSECGPCPQIGTWPLQSKFDFTRFLYKIKLFVLRHASNLTVVSPSEWLKKMINQKVAIKVKVISNGIDQLVFYPMPKNRARASLAIDEQAFVIAITANSSRNVFKGFYNNLSVLKALKQRQVVFTLLVIGRIDDTARHHLKAFNYISTGFVEDACLMNEYLNAADMLLYCAEAENQPLGVIEAASTGLPVFGFDIGGVKECVPVSERHRFVAPSQQAVLVADIEHYASQTQKNAADPFFSLQRMVEEYEKLYVSLAR</sequence>
<dbReference type="EMBL" id="JBHRSX010000005">
    <property type="protein sequence ID" value="MFC3200347.1"/>
    <property type="molecule type" value="Genomic_DNA"/>
</dbReference>
<feature type="domain" description="Glycosyltransferase subfamily 4-like N-terminal" evidence="1">
    <location>
        <begin position="22"/>
        <end position="217"/>
    </location>
</feature>
<keyword evidence="2" id="KW-0328">Glycosyltransferase</keyword>
<accession>A0ABV7JT80</accession>
<dbReference type="PANTHER" id="PTHR12526">
    <property type="entry name" value="GLYCOSYLTRANSFERASE"/>
    <property type="match status" value="1"/>
</dbReference>
<gene>
    <name evidence="2" type="ORF">ACFOEW_00740</name>
</gene>
<keyword evidence="3" id="KW-1185">Reference proteome</keyword>
<dbReference type="Pfam" id="PF13692">
    <property type="entry name" value="Glyco_trans_1_4"/>
    <property type="match status" value="1"/>
</dbReference>